<dbReference type="Gene3D" id="3.40.50.1000">
    <property type="entry name" value="HAD superfamily/HAD-like"/>
    <property type="match status" value="1"/>
</dbReference>
<dbReference type="InterPro" id="IPR036412">
    <property type="entry name" value="HAD-like_sf"/>
</dbReference>
<keyword evidence="2" id="KW-1185">Reference proteome</keyword>
<dbReference type="SUPFAM" id="SSF56784">
    <property type="entry name" value="HAD-like"/>
    <property type="match status" value="1"/>
</dbReference>
<evidence type="ECO:0000313" key="1">
    <source>
        <dbReference type="EMBL" id="MCU9594873.1"/>
    </source>
</evidence>
<dbReference type="NCBIfam" id="TIGR01484">
    <property type="entry name" value="HAD-SF-IIB"/>
    <property type="match status" value="1"/>
</dbReference>
<evidence type="ECO:0000313" key="2">
    <source>
        <dbReference type="Proteomes" id="UP001208656"/>
    </source>
</evidence>
<dbReference type="Pfam" id="PF08282">
    <property type="entry name" value="Hydrolase_3"/>
    <property type="match status" value="1"/>
</dbReference>
<dbReference type="PANTHER" id="PTHR10000">
    <property type="entry name" value="PHOSPHOSERINE PHOSPHATASE"/>
    <property type="match status" value="1"/>
</dbReference>
<keyword evidence="1" id="KW-0378">Hydrolase</keyword>
<dbReference type="RefSeq" id="WP_263061847.1">
    <property type="nucleotide sequence ID" value="NZ_JAOUSE010000031.1"/>
</dbReference>
<dbReference type="EMBL" id="JAOUSE010000031">
    <property type="protein sequence ID" value="MCU9594873.1"/>
    <property type="molecule type" value="Genomic_DNA"/>
</dbReference>
<dbReference type="PANTHER" id="PTHR10000:SF23">
    <property type="entry name" value="5-AMINO-6-(5-PHOSPHO-D-RIBITYLAMINO)URACIL PHOSPHATASE YITU"/>
    <property type="match status" value="1"/>
</dbReference>
<dbReference type="GO" id="GO:0016787">
    <property type="term" value="F:hydrolase activity"/>
    <property type="evidence" value="ECO:0007669"/>
    <property type="project" value="UniProtKB-KW"/>
</dbReference>
<dbReference type="Proteomes" id="UP001208656">
    <property type="component" value="Unassembled WGS sequence"/>
</dbReference>
<gene>
    <name evidence="1" type="ORF">OEV82_10535</name>
</gene>
<sequence length="269" mass="30585">MSERFLIALDLDGTLLKDDKTISERTKKVLDQVQKEGHIVMISTGRPYRASELYYKQLNLTTPIVNFNGAFVHHPLDADWGVYHEALPLTVVKDIVDASIEYNIKNIVAEVMDNIFLHYHDEKLIDIFTMGQPKITTGDLRQYLKYDPTSLLIAADENNLKRVNDYLAETKAELVEHRSWASPFHVIEIVKAGINKAVGVKKVAEYYNIPQERVIAFGDEDNDLEMIEYAHYGVAMGNAIDPLKEVAKDITKTNEEDGIAEYLEKMLLA</sequence>
<dbReference type="InterPro" id="IPR000150">
    <property type="entry name" value="Cof"/>
</dbReference>
<proteinExistence type="predicted"/>
<dbReference type="CDD" id="cd07516">
    <property type="entry name" value="HAD_Pase"/>
    <property type="match status" value="1"/>
</dbReference>
<protein>
    <submittedName>
        <fullName evidence="1">Cof-type HAD-IIB family hydrolase</fullName>
    </submittedName>
</protein>
<name>A0ABT2WGR2_9BACI</name>
<reference evidence="1 2" key="1">
    <citation type="submission" date="2022-10" db="EMBL/GenBank/DDBJ databases">
        <title>Description of Fervidibacillus gen. nov. in the family Fervidibacillaceae fam. nov. with two species, Fervidibacillus albus sp. nov., and Fervidibacillus halotolerans sp. nov., isolated from tidal flat sediments.</title>
        <authorList>
            <person name="Kwon K.K."/>
            <person name="Yang S.-H."/>
        </authorList>
    </citation>
    <scope>NUCLEOTIDE SEQUENCE [LARGE SCALE GENOMIC DNA]</scope>
    <source>
        <strain evidence="1 2">DSM 23332</strain>
    </source>
</reference>
<dbReference type="Gene3D" id="3.30.1240.10">
    <property type="match status" value="1"/>
</dbReference>
<comment type="caution">
    <text evidence="1">The sequence shown here is derived from an EMBL/GenBank/DDBJ whole genome shotgun (WGS) entry which is preliminary data.</text>
</comment>
<dbReference type="SFLD" id="SFLDG01140">
    <property type="entry name" value="C2.B:_Phosphomannomutase_and_P"/>
    <property type="match status" value="1"/>
</dbReference>
<dbReference type="InterPro" id="IPR023214">
    <property type="entry name" value="HAD_sf"/>
</dbReference>
<organism evidence="1 2">
    <name type="scientific">Pallidibacillus thermolactis</name>
    <dbReference type="NCBI Taxonomy" id="251051"/>
    <lineage>
        <taxon>Bacteria</taxon>
        <taxon>Bacillati</taxon>
        <taxon>Bacillota</taxon>
        <taxon>Bacilli</taxon>
        <taxon>Bacillales</taxon>
        <taxon>Bacillaceae</taxon>
        <taxon>Pallidibacillus</taxon>
    </lineage>
</organism>
<accession>A0ABT2WGR2</accession>
<dbReference type="NCBIfam" id="TIGR00099">
    <property type="entry name" value="Cof-subfamily"/>
    <property type="match status" value="1"/>
</dbReference>
<dbReference type="InterPro" id="IPR006379">
    <property type="entry name" value="HAD-SF_hydro_IIB"/>
</dbReference>
<dbReference type="SFLD" id="SFLDS00003">
    <property type="entry name" value="Haloacid_Dehalogenase"/>
    <property type="match status" value="1"/>
</dbReference>